<name>A0A3P8W2P3_CYNSE</name>
<dbReference type="PANTHER" id="PTHR22409:SF2">
    <property type="entry name" value="CHROMOSOME 19 OPEN READING FRAME 44"/>
    <property type="match status" value="1"/>
</dbReference>
<evidence type="ECO:0000259" key="2">
    <source>
        <dbReference type="Pfam" id="PF15391"/>
    </source>
</evidence>
<dbReference type="OMA" id="FKINVMT"/>
<reference evidence="3" key="2">
    <citation type="submission" date="2025-08" db="UniProtKB">
        <authorList>
            <consortium name="Ensembl"/>
        </authorList>
    </citation>
    <scope>IDENTIFICATION</scope>
</reference>
<dbReference type="GeneTree" id="ENSGT00390000002505"/>
<dbReference type="RefSeq" id="XP_008323498.1">
    <property type="nucleotide sequence ID" value="XM_008325276.3"/>
</dbReference>
<accession>A0A3P8W2P3</accession>
<feature type="region of interest" description="Disordered" evidence="1">
    <location>
        <begin position="64"/>
        <end position="210"/>
    </location>
</feature>
<dbReference type="InterPro" id="IPR027884">
    <property type="entry name" value="DUF4614"/>
</dbReference>
<dbReference type="InParanoid" id="A0A3P8W2P3"/>
<reference evidence="3 4" key="1">
    <citation type="journal article" date="2014" name="Nat. Genet.">
        <title>Whole-genome sequence of a flatfish provides insights into ZW sex chromosome evolution and adaptation to a benthic lifestyle.</title>
        <authorList>
            <person name="Chen S."/>
            <person name="Zhang G."/>
            <person name="Shao C."/>
            <person name="Huang Q."/>
            <person name="Liu G."/>
            <person name="Zhang P."/>
            <person name="Song W."/>
            <person name="An N."/>
            <person name="Chalopin D."/>
            <person name="Volff J.N."/>
            <person name="Hong Y."/>
            <person name="Li Q."/>
            <person name="Sha Z."/>
            <person name="Zhou H."/>
            <person name="Xie M."/>
            <person name="Yu Q."/>
            <person name="Liu Y."/>
            <person name="Xiang H."/>
            <person name="Wang N."/>
            <person name="Wu K."/>
            <person name="Yang C."/>
            <person name="Zhou Q."/>
            <person name="Liao X."/>
            <person name="Yang L."/>
            <person name="Hu Q."/>
            <person name="Zhang J."/>
            <person name="Meng L."/>
            <person name="Jin L."/>
            <person name="Tian Y."/>
            <person name="Lian J."/>
            <person name="Yang J."/>
            <person name="Miao G."/>
            <person name="Liu S."/>
            <person name="Liang Z."/>
            <person name="Yan F."/>
            <person name="Li Y."/>
            <person name="Sun B."/>
            <person name="Zhang H."/>
            <person name="Zhang J."/>
            <person name="Zhu Y."/>
            <person name="Du M."/>
            <person name="Zhao Y."/>
            <person name="Schartl M."/>
            <person name="Tang Q."/>
            <person name="Wang J."/>
        </authorList>
    </citation>
    <scope>NUCLEOTIDE SEQUENCE</scope>
</reference>
<evidence type="ECO:0000313" key="4">
    <source>
        <dbReference type="Proteomes" id="UP000265120"/>
    </source>
</evidence>
<feature type="region of interest" description="Disordered" evidence="1">
    <location>
        <begin position="1"/>
        <end position="41"/>
    </location>
</feature>
<feature type="compositionally biased region" description="Basic and acidic residues" evidence="1">
    <location>
        <begin position="422"/>
        <end position="431"/>
    </location>
</feature>
<feature type="compositionally biased region" description="Polar residues" evidence="1">
    <location>
        <begin position="144"/>
        <end position="156"/>
    </location>
</feature>
<reference evidence="3" key="3">
    <citation type="submission" date="2025-09" db="UniProtKB">
        <authorList>
            <consortium name="Ensembl"/>
        </authorList>
    </citation>
    <scope>IDENTIFICATION</scope>
</reference>
<dbReference type="Ensembl" id="ENSCSET00000021044.1">
    <property type="protein sequence ID" value="ENSCSEP00000020777.1"/>
    <property type="gene ID" value="ENSCSEG00000013269.1"/>
</dbReference>
<evidence type="ECO:0000313" key="3">
    <source>
        <dbReference type="Ensembl" id="ENSCSEP00000020777.1"/>
    </source>
</evidence>
<feature type="region of interest" description="Disordered" evidence="1">
    <location>
        <begin position="274"/>
        <end position="405"/>
    </location>
</feature>
<feature type="compositionally biased region" description="Pro residues" evidence="1">
    <location>
        <begin position="301"/>
        <end position="317"/>
    </location>
</feature>
<feature type="compositionally biased region" description="Low complexity" evidence="1">
    <location>
        <begin position="64"/>
        <end position="76"/>
    </location>
</feature>
<dbReference type="PANTHER" id="PTHR22409">
    <property type="entry name" value="CHROMOSOME 19 OPEN READING FRAME 44"/>
    <property type="match status" value="1"/>
</dbReference>
<feature type="compositionally biased region" description="Polar residues" evidence="1">
    <location>
        <begin position="523"/>
        <end position="532"/>
    </location>
</feature>
<evidence type="ECO:0000256" key="1">
    <source>
        <dbReference type="SAM" id="MobiDB-lite"/>
    </source>
</evidence>
<dbReference type="KEGG" id="csem:103389729"/>
<proteinExistence type="predicted"/>
<dbReference type="InterPro" id="IPR040120">
    <property type="entry name" value="C19orf44-like"/>
</dbReference>
<feature type="compositionally biased region" description="Low complexity" evidence="1">
    <location>
        <begin position="318"/>
        <end position="327"/>
    </location>
</feature>
<feature type="region of interest" description="Disordered" evidence="1">
    <location>
        <begin position="523"/>
        <end position="570"/>
    </location>
</feature>
<dbReference type="Proteomes" id="UP000265120">
    <property type="component" value="Chromosome 14"/>
</dbReference>
<protein>
    <submittedName>
        <fullName evidence="3">Chromosome 14 C19orf44 homolog</fullName>
    </submittedName>
</protein>
<feature type="compositionally biased region" description="Polar residues" evidence="1">
    <location>
        <begin position="170"/>
        <end position="181"/>
    </location>
</feature>
<dbReference type="Pfam" id="PF15391">
    <property type="entry name" value="DUF4614"/>
    <property type="match status" value="1"/>
</dbReference>
<dbReference type="OrthoDB" id="2151530at2759"/>
<feature type="compositionally biased region" description="Polar residues" evidence="1">
    <location>
        <begin position="366"/>
        <end position="377"/>
    </location>
</feature>
<feature type="domain" description="DUF4614" evidence="2">
    <location>
        <begin position="520"/>
        <end position="675"/>
    </location>
</feature>
<keyword evidence="4" id="KW-1185">Reference proteome</keyword>
<dbReference type="GeneID" id="103389729"/>
<organism evidence="3 4">
    <name type="scientific">Cynoglossus semilaevis</name>
    <name type="common">Tongue sole</name>
    <dbReference type="NCBI Taxonomy" id="244447"/>
    <lineage>
        <taxon>Eukaryota</taxon>
        <taxon>Metazoa</taxon>
        <taxon>Chordata</taxon>
        <taxon>Craniata</taxon>
        <taxon>Vertebrata</taxon>
        <taxon>Euteleostomi</taxon>
        <taxon>Actinopterygii</taxon>
        <taxon>Neopterygii</taxon>
        <taxon>Teleostei</taxon>
        <taxon>Neoteleostei</taxon>
        <taxon>Acanthomorphata</taxon>
        <taxon>Carangaria</taxon>
        <taxon>Pleuronectiformes</taxon>
        <taxon>Pleuronectoidei</taxon>
        <taxon>Cynoglossidae</taxon>
        <taxon>Cynoglossinae</taxon>
        <taxon>Cynoglossus</taxon>
    </lineage>
</organism>
<feature type="region of interest" description="Disordered" evidence="1">
    <location>
        <begin position="417"/>
        <end position="507"/>
    </location>
</feature>
<feature type="compositionally biased region" description="Basic and acidic residues" evidence="1">
    <location>
        <begin position="534"/>
        <end position="543"/>
    </location>
</feature>
<dbReference type="AlphaFoldDB" id="A0A3P8W2P3"/>
<feature type="compositionally biased region" description="Polar residues" evidence="1">
    <location>
        <begin position="122"/>
        <end position="136"/>
    </location>
</feature>
<sequence length="682" mass="74289">MWKRGGRSSALDRAEAVLSAKKSSTGATEPTRRSVAIAPELTRFKGGSTKVRSAPPNAQTLLSDLSDLSSVSLSPRSRVDVTFPGGVQRTADFPAKGSRPQSSQEGKEGLGGRSRFLKKVPPSSSYSRGATFSKGQTHPEDPSNVPSSRHSSQTAVISRLAQIESRIHSRQQTQKQATSEIVTIPSPPKVEERPVSALSSSDEGQKGKRFLKNRTAVANVVAVGSPPGSSFGTGQPKTADVVTSAMLEKKPPKVVSGVCLESDEEDMRKLLGECVDSGDESLIGPGRLSSVRTMAKELKTRPPPAPSPPSNAAPPRSPTSSTSRGSPYRFTGNVQAHFSPTALSPSPSPPPVSPSRPNYIERADSTPCSRLSSSSGRNEVLSLEELFPVEDPHSDRSSVSSPDFKMNVMTIDDLIPAAFTEETQREQREVKPSFSDPASLRKDQPLLRLGDEEEKNEDESLKSKSDAQSEIKTETVNSAREVSESLLEDEEEVMSGAGKEAWKSDPRSESVEYDYSSCFTDATSQISEQSRTSESFRKSRDSRSSMSHSGQVFGQQKRRSAPKDRKNVKEAAVQTQLDGTRYAWSNGTTIFDPPPAMTYSPLAAYTLSADRVEALSTFSPAAFALNEVLKQHLAMTRRFIESARRLHSSRVQSLEPPNYRYTTLEDTKEFIRKQRASRLMVD</sequence>
<feature type="compositionally biased region" description="Basic and acidic residues" evidence="1">
    <location>
        <begin position="458"/>
        <end position="473"/>
    </location>
</feature>